<keyword evidence="10" id="KW-1185">Reference proteome</keyword>
<dbReference type="PIRSF" id="PIRSF002889">
    <property type="entry name" value="Rod_FlgB"/>
    <property type="match status" value="1"/>
</dbReference>
<evidence type="ECO:0000256" key="1">
    <source>
        <dbReference type="ARBA" id="ARBA00004117"/>
    </source>
</evidence>
<dbReference type="NCBIfam" id="TIGR01396">
    <property type="entry name" value="FlgB"/>
    <property type="match status" value="1"/>
</dbReference>
<feature type="region of interest" description="Disordered" evidence="7">
    <location>
        <begin position="56"/>
        <end position="100"/>
    </location>
</feature>
<dbReference type="EMBL" id="AP021875">
    <property type="protein sequence ID" value="BBO73726.1"/>
    <property type="molecule type" value="Genomic_DNA"/>
</dbReference>
<name>A0A5K7YWL2_9BACT</name>
<evidence type="ECO:0000256" key="4">
    <source>
        <dbReference type="ARBA" id="ARBA00023143"/>
    </source>
</evidence>
<dbReference type="InterPro" id="IPR001444">
    <property type="entry name" value="Flag_bb_rod_N"/>
</dbReference>
<keyword evidence="9" id="KW-0969">Cilium</keyword>
<dbReference type="KEGG" id="dwd:DSCW_11430"/>
<sequence>MDQHPVNLFGGTISTLSRSLDLRARKHETILNNVANADTPNYKPFVMDVEAALQKEPQASVSGSMQLTDERHLPGRPAPDDPETAHTADGDNPLLFRGDQNGVDIDAEMTSLAKNSLLYRASAQMVKSKLSGLKNVIKGGN</sequence>
<evidence type="ECO:0000259" key="8">
    <source>
        <dbReference type="Pfam" id="PF00460"/>
    </source>
</evidence>
<protein>
    <recommendedName>
        <fullName evidence="3 6">Flagellar basal body rod protein FlgB</fullName>
    </recommendedName>
</protein>
<reference evidence="9 10" key="1">
    <citation type="submission" date="2019-11" db="EMBL/GenBank/DDBJ databases">
        <title>Comparative genomics of hydrocarbon-degrading Desulfosarcina strains.</title>
        <authorList>
            <person name="Watanabe M."/>
            <person name="Kojima H."/>
            <person name="Fukui M."/>
        </authorList>
    </citation>
    <scope>NUCLEOTIDE SEQUENCE [LARGE SCALE GENOMIC DNA]</scope>
    <source>
        <strain evidence="9 10">PP31</strain>
    </source>
</reference>
<dbReference type="RefSeq" id="WP_155302807.1">
    <property type="nucleotide sequence ID" value="NZ_AP021875.1"/>
</dbReference>
<proteinExistence type="inferred from homology"/>
<evidence type="ECO:0000256" key="6">
    <source>
        <dbReference type="PIRNR" id="PIRNR002889"/>
    </source>
</evidence>
<keyword evidence="4 6" id="KW-0975">Bacterial flagellum</keyword>
<evidence type="ECO:0000256" key="3">
    <source>
        <dbReference type="ARBA" id="ARBA00014376"/>
    </source>
</evidence>
<accession>A0A5K7YWL2</accession>
<feature type="compositionally biased region" description="Polar residues" evidence="7">
    <location>
        <begin position="57"/>
        <end position="67"/>
    </location>
</feature>
<evidence type="ECO:0000256" key="7">
    <source>
        <dbReference type="SAM" id="MobiDB-lite"/>
    </source>
</evidence>
<comment type="similarity">
    <text evidence="2 6">Belongs to the flagella basal body rod proteins family.</text>
</comment>
<gene>
    <name evidence="9" type="primary">flgB</name>
    <name evidence="9" type="ORF">DSCW_11430</name>
</gene>
<evidence type="ECO:0000313" key="10">
    <source>
        <dbReference type="Proteomes" id="UP000427769"/>
    </source>
</evidence>
<evidence type="ECO:0000256" key="2">
    <source>
        <dbReference type="ARBA" id="ARBA00009677"/>
    </source>
</evidence>
<comment type="subcellular location">
    <subcellularLocation>
        <location evidence="1 6">Bacterial flagellum basal body</location>
    </subcellularLocation>
</comment>
<dbReference type="Pfam" id="PF00460">
    <property type="entry name" value="Flg_bb_rod"/>
    <property type="match status" value="1"/>
</dbReference>
<dbReference type="GO" id="GO:0030694">
    <property type="term" value="C:bacterial-type flagellum basal body, rod"/>
    <property type="evidence" value="ECO:0007669"/>
    <property type="project" value="InterPro"/>
</dbReference>
<comment type="function">
    <text evidence="5 6">Structural component of flagellum, the bacterial motility apparatus. Part of the rod structure of flagellar basal body.</text>
</comment>
<dbReference type="OrthoDB" id="9788334at2"/>
<dbReference type="GO" id="GO:0071973">
    <property type="term" value="P:bacterial-type flagellum-dependent cell motility"/>
    <property type="evidence" value="ECO:0007669"/>
    <property type="project" value="InterPro"/>
</dbReference>
<dbReference type="InterPro" id="IPR006300">
    <property type="entry name" value="FlgB"/>
</dbReference>
<organism evidence="9 10">
    <name type="scientific">Desulfosarcina widdelii</name>
    <dbReference type="NCBI Taxonomy" id="947919"/>
    <lineage>
        <taxon>Bacteria</taxon>
        <taxon>Pseudomonadati</taxon>
        <taxon>Thermodesulfobacteriota</taxon>
        <taxon>Desulfobacteria</taxon>
        <taxon>Desulfobacterales</taxon>
        <taxon>Desulfosarcinaceae</taxon>
        <taxon>Desulfosarcina</taxon>
    </lineage>
</organism>
<dbReference type="Proteomes" id="UP000427769">
    <property type="component" value="Chromosome"/>
</dbReference>
<evidence type="ECO:0000256" key="5">
    <source>
        <dbReference type="ARBA" id="ARBA00024934"/>
    </source>
</evidence>
<evidence type="ECO:0000313" key="9">
    <source>
        <dbReference type="EMBL" id="BBO73726.1"/>
    </source>
</evidence>
<comment type="subunit">
    <text evidence="6">The basal body constitutes a major portion of the flagellar organelle and consists of a number of rings mounted on a central rod.</text>
</comment>
<keyword evidence="9" id="KW-0282">Flagellum</keyword>
<feature type="domain" description="Flagellar basal body rod protein N-terminal" evidence="8">
    <location>
        <begin position="20"/>
        <end position="43"/>
    </location>
</feature>
<dbReference type="AlphaFoldDB" id="A0A5K7YWL2"/>
<keyword evidence="9" id="KW-0966">Cell projection</keyword>